<feature type="domain" description="Gp28/Gp37-like" evidence="1">
    <location>
        <begin position="9"/>
        <end position="363"/>
    </location>
</feature>
<name>A0A562D7N3_RHORH</name>
<gene>
    <name evidence="2" type="ORF">L618_009000000020</name>
</gene>
<evidence type="ECO:0000313" key="2">
    <source>
        <dbReference type="EMBL" id="TWH05121.1"/>
    </source>
</evidence>
<dbReference type="Pfam" id="PF14594">
    <property type="entry name" value="Sipho_Gp37"/>
    <property type="match status" value="1"/>
</dbReference>
<organism evidence="2 3">
    <name type="scientific">Rhodococcus rhodochrous J45</name>
    <dbReference type="NCBI Taxonomy" id="935266"/>
    <lineage>
        <taxon>Bacteria</taxon>
        <taxon>Bacillati</taxon>
        <taxon>Actinomycetota</taxon>
        <taxon>Actinomycetes</taxon>
        <taxon>Mycobacteriales</taxon>
        <taxon>Nocardiaceae</taxon>
        <taxon>Rhodococcus</taxon>
    </lineage>
</organism>
<evidence type="ECO:0000259" key="1">
    <source>
        <dbReference type="Pfam" id="PF14594"/>
    </source>
</evidence>
<dbReference type="InterPro" id="IPR029432">
    <property type="entry name" value="Gp28/Gp37-like_dom"/>
</dbReference>
<comment type="caution">
    <text evidence="2">The sequence shown here is derived from an EMBL/GenBank/DDBJ whole genome shotgun (WGS) entry which is preliminary data.</text>
</comment>
<evidence type="ECO:0000313" key="3">
    <source>
        <dbReference type="Proteomes" id="UP000317573"/>
    </source>
</evidence>
<dbReference type="Proteomes" id="UP000317573">
    <property type="component" value="Unassembled WGS sequence"/>
</dbReference>
<proteinExistence type="predicted"/>
<dbReference type="AlphaFoldDB" id="A0A562D7N3"/>
<dbReference type="EMBL" id="VLJT01000095">
    <property type="protein sequence ID" value="TWH05121.1"/>
    <property type="molecule type" value="Genomic_DNA"/>
</dbReference>
<sequence>MPATPNYLVYDAANRLIEPITGHESATIKWSWTDAHTGSIVIPGQPSDALLTTVLDADIRPVLFKADTAATRPFTGRIHNAEYLDEGEGPSLELTIVGDRIWFDAMLAVAFPTGSPAEQAGHESDTRTGPLETVVKGYIADAADRLGVPMVVVPAPDPDPSPTVTLSARMITLSELIGDALAAHGYGIDVRMWRTGDPLPAAMTFEPEPGTLIVDVITPVDNRNLLWQQEQLATWSLSATARTANRAYVGGPGSGTDRTFSEWVDVDAAAAQGRFALPELYVDNNSEATDAATAARAALAAKAGGKTVRFTVVDENPWRFGLDWELGHYAYARIAGGLFRAQITEVELDEQPGKPITYTPQCGPAAPGRPEEVIEAVARLTAQLRTQQARR</sequence>
<accession>A0A562D7N3</accession>
<reference evidence="2 3" key="1">
    <citation type="submission" date="2019-07" db="EMBL/GenBank/DDBJ databases">
        <title>Genome sequencing of lignin-degrading bacterial isolates.</title>
        <authorList>
            <person name="Gladden J."/>
        </authorList>
    </citation>
    <scope>NUCLEOTIDE SEQUENCE [LARGE SCALE GENOMIC DNA]</scope>
    <source>
        <strain evidence="2 3">J45</strain>
    </source>
</reference>
<protein>
    <submittedName>
        <fullName evidence="2">ReqiPepy6 Gp37-like protein</fullName>
    </submittedName>
</protein>
<dbReference type="RefSeq" id="WP_145693493.1">
    <property type="nucleotide sequence ID" value="NZ_VLJT01000095.1"/>
</dbReference>